<dbReference type="EMBL" id="BMAT01011396">
    <property type="protein sequence ID" value="GFR72048.1"/>
    <property type="molecule type" value="Genomic_DNA"/>
</dbReference>
<organism evidence="1 2">
    <name type="scientific">Elysia marginata</name>
    <dbReference type="NCBI Taxonomy" id="1093978"/>
    <lineage>
        <taxon>Eukaryota</taxon>
        <taxon>Metazoa</taxon>
        <taxon>Spiralia</taxon>
        <taxon>Lophotrochozoa</taxon>
        <taxon>Mollusca</taxon>
        <taxon>Gastropoda</taxon>
        <taxon>Heterobranchia</taxon>
        <taxon>Euthyneura</taxon>
        <taxon>Panpulmonata</taxon>
        <taxon>Sacoglossa</taxon>
        <taxon>Placobranchoidea</taxon>
        <taxon>Plakobranchidae</taxon>
        <taxon>Elysia</taxon>
    </lineage>
</organism>
<keyword evidence="2" id="KW-1185">Reference proteome</keyword>
<sequence length="111" mass="12399">MTAIKMIILSMPTRASTCERLMTATLGTSQGHLGTSRERGKGSKLRQMAAVIQTGQVLRKPVEFSPLPPSTICIRLGYSGPVFDFFFFLRLCFSKALLAENHRFQFSLKEV</sequence>
<dbReference type="Proteomes" id="UP000762676">
    <property type="component" value="Unassembled WGS sequence"/>
</dbReference>
<name>A0AAV4FH68_9GAST</name>
<gene>
    <name evidence="1" type="ORF">ElyMa_005695700</name>
</gene>
<accession>A0AAV4FH68</accession>
<evidence type="ECO:0000313" key="2">
    <source>
        <dbReference type="Proteomes" id="UP000762676"/>
    </source>
</evidence>
<proteinExistence type="predicted"/>
<dbReference type="AlphaFoldDB" id="A0AAV4FH68"/>
<evidence type="ECO:0000313" key="1">
    <source>
        <dbReference type="EMBL" id="GFR72048.1"/>
    </source>
</evidence>
<comment type="caution">
    <text evidence="1">The sequence shown here is derived from an EMBL/GenBank/DDBJ whole genome shotgun (WGS) entry which is preliminary data.</text>
</comment>
<protein>
    <submittedName>
        <fullName evidence="1">Uncharacterized protein</fullName>
    </submittedName>
</protein>
<reference evidence="1 2" key="1">
    <citation type="journal article" date="2021" name="Elife">
        <title>Chloroplast acquisition without the gene transfer in kleptoplastic sea slugs, Plakobranchus ocellatus.</title>
        <authorList>
            <person name="Maeda T."/>
            <person name="Takahashi S."/>
            <person name="Yoshida T."/>
            <person name="Shimamura S."/>
            <person name="Takaki Y."/>
            <person name="Nagai Y."/>
            <person name="Toyoda A."/>
            <person name="Suzuki Y."/>
            <person name="Arimoto A."/>
            <person name="Ishii H."/>
            <person name="Satoh N."/>
            <person name="Nishiyama T."/>
            <person name="Hasebe M."/>
            <person name="Maruyama T."/>
            <person name="Minagawa J."/>
            <person name="Obokata J."/>
            <person name="Shigenobu S."/>
        </authorList>
    </citation>
    <scope>NUCLEOTIDE SEQUENCE [LARGE SCALE GENOMIC DNA]</scope>
</reference>